<accession>A0A0C9UT23</accession>
<dbReference type="GO" id="GO:0006508">
    <property type="term" value="P:proteolysis"/>
    <property type="evidence" value="ECO:0007669"/>
    <property type="project" value="InterPro"/>
</dbReference>
<organism evidence="2 3">
    <name type="scientific">Sphaerobolus stellatus (strain SS14)</name>
    <dbReference type="NCBI Taxonomy" id="990650"/>
    <lineage>
        <taxon>Eukaryota</taxon>
        <taxon>Fungi</taxon>
        <taxon>Dikarya</taxon>
        <taxon>Basidiomycota</taxon>
        <taxon>Agaricomycotina</taxon>
        <taxon>Agaricomycetes</taxon>
        <taxon>Phallomycetidae</taxon>
        <taxon>Geastrales</taxon>
        <taxon>Sphaerobolaceae</taxon>
        <taxon>Sphaerobolus</taxon>
    </lineage>
</organism>
<sequence>MVNIFAIIVAIDHYTNNELPRLRSAVSDAKKFAQLLIKDLQVPEANVQQLYDDMATKEAIINAVSGLPGDYSPLQPDDAILFFFSGLAGQAENGVGMICPVDISTSLPTGILQTGISDSTLIRLINQLASSYGNNITLLLDCDSGLFSWNDPSSFVVVAPVDATETEIGGAFTESVVNVLRSEKKFNTLQFLTVQSFIHKLQAYNDKCAIECSGQNTDHPLFNRAGDGAYHTFILGQREVSGNIKLHAGLAHGVLPETKLAFFRSNVKSTENAKLDDIGYFIVDSAETTTAALRPLAGNVLSLPSIFYATETSYPEGEVGKVVKVVVQDLPEQYVRLLPSSGTETVDQVEDANMTLKLNAEKPSVYWNGAKGDKESLRGDYKMLISDIENEPSEGRFVRMLKKATRFAYHLSRTSPADSLLAQSLHVQLLRGEGKITHTDDLLNDLCVELKQKKDKILGPFYLDILNASNYDIWLYVFIFDPQSMSIIPWYPSSSTNQVKLQAGQRRTIGCGDEEGLLFTWKNKDKEVELSYLKVFATKEHTNFSFLMQQYISPTEDRVREHRLQQFPDPRSDLRVETMDDDLQTMTGKVKFGGLAEWTTVRIGIVCNRVENSVSAGNVVEAPSNTPTSP</sequence>
<dbReference type="Proteomes" id="UP000054279">
    <property type="component" value="Unassembled WGS sequence"/>
</dbReference>
<name>A0A0C9UT23_SPHS4</name>
<dbReference type="AlphaFoldDB" id="A0A0C9UT23"/>
<dbReference type="Pfam" id="PF00656">
    <property type="entry name" value="Peptidase_C14"/>
    <property type="match status" value="1"/>
</dbReference>
<gene>
    <name evidence="2" type="ORF">M422DRAFT_46320</name>
</gene>
<proteinExistence type="predicted"/>
<dbReference type="OrthoDB" id="10255174at2759"/>
<evidence type="ECO:0000313" key="2">
    <source>
        <dbReference type="EMBL" id="KIJ45998.1"/>
    </source>
</evidence>
<dbReference type="GO" id="GO:0004197">
    <property type="term" value="F:cysteine-type endopeptidase activity"/>
    <property type="evidence" value="ECO:0007669"/>
    <property type="project" value="InterPro"/>
</dbReference>
<evidence type="ECO:0000313" key="3">
    <source>
        <dbReference type="Proteomes" id="UP000054279"/>
    </source>
</evidence>
<reference evidence="2 3" key="1">
    <citation type="submission" date="2014-06" db="EMBL/GenBank/DDBJ databases">
        <title>Evolutionary Origins and Diversification of the Mycorrhizal Mutualists.</title>
        <authorList>
            <consortium name="DOE Joint Genome Institute"/>
            <consortium name="Mycorrhizal Genomics Consortium"/>
            <person name="Kohler A."/>
            <person name="Kuo A."/>
            <person name="Nagy L.G."/>
            <person name="Floudas D."/>
            <person name="Copeland A."/>
            <person name="Barry K.W."/>
            <person name="Cichocki N."/>
            <person name="Veneault-Fourrey C."/>
            <person name="LaButti K."/>
            <person name="Lindquist E.A."/>
            <person name="Lipzen A."/>
            <person name="Lundell T."/>
            <person name="Morin E."/>
            <person name="Murat C."/>
            <person name="Riley R."/>
            <person name="Ohm R."/>
            <person name="Sun H."/>
            <person name="Tunlid A."/>
            <person name="Henrissat B."/>
            <person name="Grigoriev I.V."/>
            <person name="Hibbett D.S."/>
            <person name="Martin F."/>
        </authorList>
    </citation>
    <scope>NUCLEOTIDE SEQUENCE [LARGE SCALE GENOMIC DNA]</scope>
    <source>
        <strain evidence="2 3">SS14</strain>
    </source>
</reference>
<evidence type="ECO:0000259" key="1">
    <source>
        <dbReference type="Pfam" id="PF00656"/>
    </source>
</evidence>
<dbReference type="InterPro" id="IPR011600">
    <property type="entry name" value="Pept_C14_caspase"/>
</dbReference>
<dbReference type="HOGENOM" id="CLU_503542_0_0_1"/>
<feature type="domain" description="Peptidase C14 caspase" evidence="1">
    <location>
        <begin position="5"/>
        <end position="141"/>
    </location>
</feature>
<protein>
    <recommendedName>
        <fullName evidence="1">Peptidase C14 caspase domain-containing protein</fullName>
    </recommendedName>
</protein>
<keyword evidence="3" id="KW-1185">Reference proteome</keyword>
<dbReference type="Gene3D" id="3.40.50.1460">
    <property type="match status" value="1"/>
</dbReference>
<dbReference type="EMBL" id="KN837109">
    <property type="protein sequence ID" value="KIJ45998.1"/>
    <property type="molecule type" value="Genomic_DNA"/>
</dbReference>